<proteinExistence type="predicted"/>
<keyword evidence="2" id="KW-1185">Reference proteome</keyword>
<dbReference type="EMBL" id="JAAFZH010000009">
    <property type="protein sequence ID" value="NDU97104.1"/>
    <property type="molecule type" value="Genomic_DNA"/>
</dbReference>
<accession>A0A6L9L951</accession>
<sequence>MWYFLIRQNSIEINQYQLLQKKATLTEVEIFNEPYENWYVFSVEKADYSTFVDLLDREGINYDVASNRPDRSEIRLGT</sequence>
<organism evidence="1 2">
    <name type="scientific">Spirosoma terrae</name>
    <dbReference type="NCBI Taxonomy" id="1968276"/>
    <lineage>
        <taxon>Bacteria</taxon>
        <taxon>Pseudomonadati</taxon>
        <taxon>Bacteroidota</taxon>
        <taxon>Cytophagia</taxon>
        <taxon>Cytophagales</taxon>
        <taxon>Cytophagaceae</taxon>
        <taxon>Spirosoma</taxon>
    </lineage>
</organism>
<dbReference type="AlphaFoldDB" id="A0A6L9L951"/>
<gene>
    <name evidence="1" type="ORF">GK108_19620</name>
</gene>
<evidence type="ECO:0000313" key="2">
    <source>
        <dbReference type="Proteomes" id="UP000474175"/>
    </source>
</evidence>
<protein>
    <submittedName>
        <fullName evidence="1">Uncharacterized protein</fullName>
    </submittedName>
</protein>
<dbReference type="Proteomes" id="UP000474175">
    <property type="component" value="Unassembled WGS sequence"/>
</dbReference>
<comment type="caution">
    <text evidence="1">The sequence shown here is derived from an EMBL/GenBank/DDBJ whole genome shotgun (WGS) entry which is preliminary data.</text>
</comment>
<name>A0A6L9L951_9BACT</name>
<dbReference type="RefSeq" id="WP_163952194.1">
    <property type="nucleotide sequence ID" value="NZ_JAAFZH010000009.1"/>
</dbReference>
<reference evidence="1 2" key="1">
    <citation type="submission" date="2020-02" db="EMBL/GenBank/DDBJ databases">
        <title>Draft genome sequence of two Spirosoma agri KCTC 52727 and Spirosoma terrae KCTC 52035.</title>
        <authorList>
            <person name="Rojas J."/>
            <person name="Ambika Manirajan B."/>
            <person name="Suarez C."/>
            <person name="Ratering S."/>
            <person name="Schnell S."/>
        </authorList>
    </citation>
    <scope>NUCLEOTIDE SEQUENCE [LARGE SCALE GENOMIC DNA]</scope>
    <source>
        <strain evidence="1 2">KCTC 52035</strain>
    </source>
</reference>
<evidence type="ECO:0000313" key="1">
    <source>
        <dbReference type="EMBL" id="NDU97104.1"/>
    </source>
</evidence>